<comment type="caution">
    <text evidence="2">The sequence shown here is derived from an EMBL/GenBank/DDBJ whole genome shotgun (WGS) entry which is preliminary data.</text>
</comment>
<dbReference type="SUPFAM" id="SSF52047">
    <property type="entry name" value="RNI-like"/>
    <property type="match status" value="1"/>
</dbReference>
<dbReference type="PANTHER" id="PTHR20872">
    <property type="match status" value="1"/>
</dbReference>
<dbReference type="PROSITE" id="PS50181">
    <property type="entry name" value="FBOX"/>
    <property type="match status" value="1"/>
</dbReference>
<dbReference type="AlphaFoldDB" id="A0AAD9KC69"/>
<dbReference type="Pfam" id="PF12937">
    <property type="entry name" value="F-box-like"/>
    <property type="match status" value="1"/>
</dbReference>
<evidence type="ECO:0000313" key="3">
    <source>
        <dbReference type="Proteomes" id="UP001208570"/>
    </source>
</evidence>
<dbReference type="SMART" id="SM00256">
    <property type="entry name" value="FBOX"/>
    <property type="match status" value="1"/>
</dbReference>
<dbReference type="InterPro" id="IPR032675">
    <property type="entry name" value="LRR_dom_sf"/>
</dbReference>
<organism evidence="2 3">
    <name type="scientific">Paralvinella palmiformis</name>
    <dbReference type="NCBI Taxonomy" id="53620"/>
    <lineage>
        <taxon>Eukaryota</taxon>
        <taxon>Metazoa</taxon>
        <taxon>Spiralia</taxon>
        <taxon>Lophotrochozoa</taxon>
        <taxon>Annelida</taxon>
        <taxon>Polychaeta</taxon>
        <taxon>Sedentaria</taxon>
        <taxon>Canalipalpata</taxon>
        <taxon>Terebellida</taxon>
        <taxon>Terebelliformia</taxon>
        <taxon>Alvinellidae</taxon>
        <taxon>Paralvinella</taxon>
    </lineage>
</organism>
<evidence type="ECO:0000259" key="1">
    <source>
        <dbReference type="PROSITE" id="PS50181"/>
    </source>
</evidence>
<dbReference type="InterPro" id="IPR001810">
    <property type="entry name" value="F-box_dom"/>
</dbReference>
<dbReference type="PANTHER" id="PTHR20872:SF1">
    <property type="entry name" value="F-BOX DOMAIN-CONTAINING PROTEIN"/>
    <property type="match status" value="1"/>
</dbReference>
<proteinExistence type="predicted"/>
<dbReference type="SUPFAM" id="SSF81383">
    <property type="entry name" value="F-box domain"/>
    <property type="match status" value="1"/>
</dbReference>
<reference evidence="2" key="1">
    <citation type="journal article" date="2023" name="Mol. Biol. Evol.">
        <title>Third-Generation Sequencing Reveals the Adaptive Role of the Epigenome in Three Deep-Sea Polychaetes.</title>
        <authorList>
            <person name="Perez M."/>
            <person name="Aroh O."/>
            <person name="Sun Y."/>
            <person name="Lan Y."/>
            <person name="Juniper S.K."/>
            <person name="Young C.R."/>
            <person name="Angers B."/>
            <person name="Qian P.Y."/>
        </authorList>
    </citation>
    <scope>NUCLEOTIDE SEQUENCE</scope>
    <source>
        <strain evidence="2">P08H-3</strain>
    </source>
</reference>
<evidence type="ECO:0000313" key="2">
    <source>
        <dbReference type="EMBL" id="KAK2168524.1"/>
    </source>
</evidence>
<dbReference type="InterPro" id="IPR036047">
    <property type="entry name" value="F-box-like_dom_sf"/>
</dbReference>
<name>A0AAD9KC69_9ANNE</name>
<dbReference type="Proteomes" id="UP001208570">
    <property type="component" value="Unassembled WGS sequence"/>
</dbReference>
<protein>
    <recommendedName>
        <fullName evidence="1">F-box domain-containing protein</fullName>
    </recommendedName>
</protein>
<accession>A0AAD9KC69</accession>
<dbReference type="Gene3D" id="1.20.1280.50">
    <property type="match status" value="1"/>
</dbReference>
<dbReference type="EMBL" id="JAODUP010000016">
    <property type="protein sequence ID" value="KAK2168524.1"/>
    <property type="molecule type" value="Genomic_DNA"/>
</dbReference>
<dbReference type="Gene3D" id="3.80.10.10">
    <property type="entry name" value="Ribonuclease Inhibitor"/>
    <property type="match status" value="1"/>
</dbReference>
<sequence>MEIYEDEARPSKGMDKNDQDNIVVWNESKNEVCSIYRPVNGWATLPDIVLEDVFELLEFRERYYCSRVCKNWYIIFFSPRIWRTLEITETTFTYLKHNIFGYELLLSHERVQLYLTRVGEYTKRIVVHPTFNFHNLYEFYTILAAFLEFFEEYPMPHLEIFEFTFACESRIPVVGPVVLGTGGQFLEKLTHLFGVMKNLKRLVLKYLLLESTDVPGVLEQVVKNCSTSLLYFELRDFSKEKCPLFQVGMMHGLRKLVITPHNVTDDVLLMLANNTSLEELVFIQDKYTIESEPVSSKTWKVVRSIMPWLKVRLQVSGLTRSKVLLQERAPVWCIMHETPYASISTPEMHRIIDNYRNTLRVYGHLMLPRTHGARTFHCRADSGLVALVRHCPHITKLYIRERISTATLLIIATEGKSLKELYVRRNAVILKSDWPKPIHWEQWRYDWLCKTARSYQMVEQAVSAMLKQKWSMLPDAQFKQLRVNF</sequence>
<gene>
    <name evidence="2" type="ORF">LSH36_16g07075</name>
</gene>
<keyword evidence="3" id="KW-1185">Reference proteome</keyword>
<feature type="domain" description="F-box" evidence="1">
    <location>
        <begin position="39"/>
        <end position="85"/>
    </location>
</feature>